<reference evidence="2" key="3">
    <citation type="journal article" date="2017" name="Nature">
        <title>Genome sequence of the progenitor of the wheat D genome Aegilops tauschii.</title>
        <authorList>
            <person name="Luo M.C."/>
            <person name="Gu Y.Q."/>
            <person name="Puiu D."/>
            <person name="Wang H."/>
            <person name="Twardziok S.O."/>
            <person name="Deal K.R."/>
            <person name="Huo N."/>
            <person name="Zhu T."/>
            <person name="Wang L."/>
            <person name="Wang Y."/>
            <person name="McGuire P.E."/>
            <person name="Liu S."/>
            <person name="Long H."/>
            <person name="Ramasamy R.K."/>
            <person name="Rodriguez J.C."/>
            <person name="Van S.L."/>
            <person name="Yuan L."/>
            <person name="Wang Z."/>
            <person name="Xia Z."/>
            <person name="Xiao L."/>
            <person name="Anderson O.D."/>
            <person name="Ouyang S."/>
            <person name="Liang Y."/>
            <person name="Zimin A.V."/>
            <person name="Pertea G."/>
            <person name="Qi P."/>
            <person name="Bennetzen J.L."/>
            <person name="Dai X."/>
            <person name="Dawson M.W."/>
            <person name="Muller H.G."/>
            <person name="Kugler K."/>
            <person name="Rivarola-Duarte L."/>
            <person name="Spannagl M."/>
            <person name="Mayer K.F.X."/>
            <person name="Lu F.H."/>
            <person name="Bevan M.W."/>
            <person name="Leroy P."/>
            <person name="Li P."/>
            <person name="You F.M."/>
            <person name="Sun Q."/>
            <person name="Liu Z."/>
            <person name="Lyons E."/>
            <person name="Wicker T."/>
            <person name="Salzberg S.L."/>
            <person name="Devos K.M."/>
            <person name="Dvorak J."/>
        </authorList>
    </citation>
    <scope>NUCLEOTIDE SEQUENCE [LARGE SCALE GENOMIC DNA]</scope>
    <source>
        <strain evidence="2">cv. AL8/78</strain>
    </source>
</reference>
<sequence>MQRYISLLGQEEAPKSTRILQNEKGGEVGRSMDMSGDTYHYQPAGMEEDGVGRGEQVPTAAPALSANKLWRMVRAVHLVLVRGLGKHQPKLAALGVNLHHLLSSSKRHHHHHLPSARDQEPALTTYLAAAFSCRSMDPGAAVHPYPRGRGAHGGRGGASSLSSTLSCRSMDPGAAVYQQYQYRPREVEFSCSSPPLHRRRRRAHRHQGQSLLPQQQHGDLAEYTSAPAVKTLFELMDDVEEQEDDDVEGATVPWPAGRGPAPRQVRITDSPFAARAEDDEEGRKGAVDRRADEFIVWFHDQLRMQQQQQRPAVRDRARATHRVR</sequence>
<evidence type="ECO:0000256" key="1">
    <source>
        <dbReference type="SAM" id="MobiDB-lite"/>
    </source>
</evidence>
<dbReference type="KEGG" id="ats:109741071"/>
<dbReference type="Proteomes" id="UP000015105">
    <property type="component" value="Chromosome 1D"/>
</dbReference>
<name>A0A452ZKT2_AEGTS</name>
<dbReference type="OrthoDB" id="675864at2759"/>
<feature type="compositionally biased region" description="Polar residues" evidence="1">
    <location>
        <begin position="208"/>
        <end position="217"/>
    </location>
</feature>
<reference evidence="2" key="5">
    <citation type="journal article" date="2021" name="G3 (Bethesda)">
        <title>Aegilops tauschii genome assembly Aet v5.0 features greater sequence contiguity and improved annotation.</title>
        <authorList>
            <person name="Wang L."/>
            <person name="Zhu T."/>
            <person name="Rodriguez J.C."/>
            <person name="Deal K.R."/>
            <person name="Dubcovsky J."/>
            <person name="McGuire P.E."/>
            <person name="Lux T."/>
            <person name="Spannagl M."/>
            <person name="Mayer K.F.X."/>
            <person name="Baldrich P."/>
            <person name="Meyers B.C."/>
            <person name="Huo N."/>
            <person name="Gu Y.Q."/>
            <person name="Zhou H."/>
            <person name="Devos K.M."/>
            <person name="Bennetzen J.L."/>
            <person name="Unver T."/>
            <person name="Budak H."/>
            <person name="Gulick P.J."/>
            <person name="Galiba G."/>
            <person name="Kalapos B."/>
            <person name="Nelson D.R."/>
            <person name="Li P."/>
            <person name="You F.M."/>
            <person name="Luo M.C."/>
            <person name="Dvorak J."/>
        </authorList>
    </citation>
    <scope>NUCLEOTIDE SEQUENCE [LARGE SCALE GENOMIC DNA]</scope>
    <source>
        <strain evidence="2">cv. AL8/78</strain>
    </source>
</reference>
<proteinExistence type="predicted"/>
<dbReference type="RefSeq" id="XP_020155736.2">
    <property type="nucleotide sequence ID" value="XM_020300147.4"/>
</dbReference>
<dbReference type="InterPro" id="IPR008480">
    <property type="entry name" value="DUF761_pln"/>
</dbReference>
<accession>A0A452ZKT2</accession>
<organism evidence="2 3">
    <name type="scientific">Aegilops tauschii subsp. strangulata</name>
    <name type="common">Goatgrass</name>
    <dbReference type="NCBI Taxonomy" id="200361"/>
    <lineage>
        <taxon>Eukaryota</taxon>
        <taxon>Viridiplantae</taxon>
        <taxon>Streptophyta</taxon>
        <taxon>Embryophyta</taxon>
        <taxon>Tracheophyta</taxon>
        <taxon>Spermatophyta</taxon>
        <taxon>Magnoliopsida</taxon>
        <taxon>Liliopsida</taxon>
        <taxon>Poales</taxon>
        <taxon>Poaceae</taxon>
        <taxon>BOP clade</taxon>
        <taxon>Pooideae</taxon>
        <taxon>Triticodae</taxon>
        <taxon>Triticeae</taxon>
        <taxon>Triticinae</taxon>
        <taxon>Aegilops</taxon>
    </lineage>
</organism>
<dbReference type="EnsemblPlants" id="AET1Gv20818000.1">
    <property type="protein sequence ID" value="AET1Gv20818000.1"/>
    <property type="gene ID" value="AET1Gv20818000"/>
</dbReference>
<dbReference type="Pfam" id="PF05553">
    <property type="entry name" value="DUF761"/>
    <property type="match status" value="1"/>
</dbReference>
<dbReference type="PANTHER" id="PTHR33265:SF9">
    <property type="entry name" value="OS05G0520600 PROTEIN"/>
    <property type="match status" value="1"/>
</dbReference>
<dbReference type="STRING" id="200361.A0A452ZKT2"/>
<reference evidence="2" key="4">
    <citation type="submission" date="2019-03" db="UniProtKB">
        <authorList>
            <consortium name="EnsemblPlants"/>
        </authorList>
    </citation>
    <scope>IDENTIFICATION</scope>
</reference>
<evidence type="ECO:0000313" key="3">
    <source>
        <dbReference type="Proteomes" id="UP000015105"/>
    </source>
</evidence>
<reference evidence="3" key="2">
    <citation type="journal article" date="2017" name="Nat. Plants">
        <title>The Aegilops tauschii genome reveals multiple impacts of transposons.</title>
        <authorList>
            <person name="Zhao G."/>
            <person name="Zou C."/>
            <person name="Li K."/>
            <person name="Wang K."/>
            <person name="Li T."/>
            <person name="Gao L."/>
            <person name="Zhang X."/>
            <person name="Wang H."/>
            <person name="Yang Z."/>
            <person name="Liu X."/>
            <person name="Jiang W."/>
            <person name="Mao L."/>
            <person name="Kong X."/>
            <person name="Jiao Y."/>
            <person name="Jia J."/>
        </authorList>
    </citation>
    <scope>NUCLEOTIDE SEQUENCE [LARGE SCALE GENOMIC DNA]</scope>
    <source>
        <strain evidence="3">cv. AL8/78</strain>
    </source>
</reference>
<feature type="compositionally biased region" description="Basic residues" evidence="1">
    <location>
        <begin position="196"/>
        <end position="207"/>
    </location>
</feature>
<dbReference type="PANTHER" id="PTHR33265">
    <property type="entry name" value="AVR9/CF-9 RAPIDLY ELICITED PROTEIN-RELATED"/>
    <property type="match status" value="1"/>
</dbReference>
<dbReference type="Gramene" id="AET1Gv20818000.1">
    <property type="protein sequence ID" value="AET1Gv20818000.1"/>
    <property type="gene ID" value="AET1Gv20818000"/>
</dbReference>
<dbReference type="GeneID" id="109741071"/>
<feature type="region of interest" description="Disordered" evidence="1">
    <location>
        <begin position="191"/>
        <end position="220"/>
    </location>
</feature>
<dbReference type="AlphaFoldDB" id="A0A452ZKT2"/>
<protein>
    <submittedName>
        <fullName evidence="2">Uncharacterized protein</fullName>
    </submittedName>
</protein>
<feature type="region of interest" description="Disordered" evidence="1">
    <location>
        <begin position="305"/>
        <end position="324"/>
    </location>
</feature>
<reference evidence="3" key="1">
    <citation type="journal article" date="2014" name="Science">
        <title>Ancient hybridizations among the ancestral genomes of bread wheat.</title>
        <authorList>
            <consortium name="International Wheat Genome Sequencing Consortium,"/>
            <person name="Marcussen T."/>
            <person name="Sandve S.R."/>
            <person name="Heier L."/>
            <person name="Spannagl M."/>
            <person name="Pfeifer M."/>
            <person name="Jakobsen K.S."/>
            <person name="Wulff B.B."/>
            <person name="Steuernagel B."/>
            <person name="Mayer K.F."/>
            <person name="Olsen O.A."/>
        </authorList>
    </citation>
    <scope>NUCLEOTIDE SEQUENCE [LARGE SCALE GENOMIC DNA]</scope>
    <source>
        <strain evidence="3">cv. AL8/78</strain>
    </source>
</reference>
<dbReference type="OMA" id="WHDRSSA"/>
<evidence type="ECO:0000313" key="2">
    <source>
        <dbReference type="EnsemblPlants" id="AET1Gv20818000.1"/>
    </source>
</evidence>
<keyword evidence="3" id="KW-1185">Reference proteome</keyword>